<reference evidence="3" key="3">
    <citation type="submission" date="2025-09" db="UniProtKB">
        <authorList>
            <consortium name="Ensembl"/>
        </authorList>
    </citation>
    <scope>IDENTIFICATION</scope>
</reference>
<dbReference type="InParanoid" id="A0A672FAW1"/>
<dbReference type="InterPro" id="IPR048270">
    <property type="entry name" value="PNMA_C"/>
</dbReference>
<evidence type="ECO:0000256" key="1">
    <source>
        <dbReference type="SAM" id="MobiDB-lite"/>
    </source>
</evidence>
<feature type="region of interest" description="Disordered" evidence="1">
    <location>
        <begin position="200"/>
        <end position="225"/>
    </location>
</feature>
<feature type="region of interest" description="Disordered" evidence="1">
    <location>
        <begin position="385"/>
        <end position="413"/>
    </location>
</feature>
<dbReference type="PANTHER" id="PTHR23095:SF53">
    <property type="entry name" value="ZINC FINGER CCHC DOMAIN-CONTAINING PROTEIN 12-LIKE"/>
    <property type="match status" value="1"/>
</dbReference>
<keyword evidence="4" id="KW-1185">Reference proteome</keyword>
<dbReference type="PANTHER" id="PTHR23095">
    <property type="entry name" value="PARANEOPLASTIC ANTIGEN"/>
    <property type="match status" value="1"/>
</dbReference>
<feature type="compositionally biased region" description="Polar residues" evidence="1">
    <location>
        <begin position="395"/>
        <end position="404"/>
    </location>
</feature>
<dbReference type="OMA" id="ETWRSHV"/>
<reference evidence="3" key="1">
    <citation type="submission" date="2019-06" db="EMBL/GenBank/DDBJ databases">
        <authorList>
            <consortium name="Wellcome Sanger Institute Data Sharing"/>
        </authorList>
    </citation>
    <scope>NUCLEOTIDE SEQUENCE [LARGE SCALE GENOMIC DNA]</scope>
</reference>
<protein>
    <recommendedName>
        <fullName evidence="2">Paraneoplastic antigen Ma-like C-terminal domain-containing protein</fullName>
    </recommendedName>
</protein>
<evidence type="ECO:0000313" key="4">
    <source>
        <dbReference type="Proteomes" id="UP000472267"/>
    </source>
</evidence>
<dbReference type="InterPro" id="IPR026523">
    <property type="entry name" value="PNMA"/>
</dbReference>
<dbReference type="Ensembl" id="ENSSFAT00005003649.1">
    <property type="protein sequence ID" value="ENSSFAP00005003398.1"/>
    <property type="gene ID" value="ENSSFAG00005002294.1"/>
</dbReference>
<dbReference type="Proteomes" id="UP000472267">
    <property type="component" value="Chromosome 3"/>
</dbReference>
<sequence length="474" mass="53141">MDFIQESGIKIPNAVIVSGATQVADQDEQVIDFLKKYGSIKRVVFVDDDASEFYKNLIVEFSYGTAIEGLAEILPYTFTVKNDPPVVYVVKTLSSVYHTRIGGNITKTYLTELKTLAKRSGVEYELVLKDVMSQISEDVGTMSLNPERTPEVHVEASWPHATDDVMNTKEARSPSLSVGDVNPPEIQKVVVEHIVRRETDSSHLQSPVRLRSFSGKTPRPNSEADYDTWRSHIELLLSDPDMAPRQISRRIVESLLPPATGVVKGLRPDAPPLAYLQLLDSAFDTVEDGEELYAQFLNTFQDPGEKSSNYLHRLQIALNQAVKRGGVPSKEVDKHLLKQFCRGCWESSLLTALQLEQKKNDPPSFPELLLLLRTEEDRQQAKTNRMRKHVGATKQRVQIQSQDAGTCVEPKEKPGAVSNAIKDLERQVASLQSQLTSLMTHKKKETGKKIPVGKFKSQTTDEDNTNFKNQTKLK</sequence>
<evidence type="ECO:0000313" key="3">
    <source>
        <dbReference type="Ensembl" id="ENSSFAP00005003398.1"/>
    </source>
</evidence>
<reference evidence="3" key="2">
    <citation type="submission" date="2025-08" db="UniProtKB">
        <authorList>
            <consortium name="Ensembl"/>
        </authorList>
    </citation>
    <scope>IDENTIFICATION</scope>
</reference>
<accession>A0A672FAW1</accession>
<dbReference type="AlphaFoldDB" id="A0A672FAW1"/>
<feature type="region of interest" description="Disordered" evidence="1">
    <location>
        <begin position="439"/>
        <end position="474"/>
    </location>
</feature>
<evidence type="ECO:0000259" key="2">
    <source>
        <dbReference type="Pfam" id="PF14893"/>
    </source>
</evidence>
<feature type="domain" description="Paraneoplastic antigen Ma-like C-terminal" evidence="2">
    <location>
        <begin position="213"/>
        <end position="369"/>
    </location>
</feature>
<proteinExistence type="predicted"/>
<dbReference type="Pfam" id="PF14893">
    <property type="entry name" value="PNMA"/>
    <property type="match status" value="1"/>
</dbReference>
<name>A0A672FAW1_SALFA</name>
<organism evidence="3 4">
    <name type="scientific">Salarias fasciatus</name>
    <name type="common">Jewelled blenny</name>
    <name type="synonym">Blennius fasciatus</name>
    <dbReference type="NCBI Taxonomy" id="181472"/>
    <lineage>
        <taxon>Eukaryota</taxon>
        <taxon>Metazoa</taxon>
        <taxon>Chordata</taxon>
        <taxon>Craniata</taxon>
        <taxon>Vertebrata</taxon>
        <taxon>Euteleostomi</taxon>
        <taxon>Actinopterygii</taxon>
        <taxon>Neopterygii</taxon>
        <taxon>Teleostei</taxon>
        <taxon>Neoteleostei</taxon>
        <taxon>Acanthomorphata</taxon>
        <taxon>Ovalentaria</taxon>
        <taxon>Blenniimorphae</taxon>
        <taxon>Blenniiformes</taxon>
        <taxon>Blennioidei</taxon>
        <taxon>Blenniidae</taxon>
        <taxon>Salariinae</taxon>
        <taxon>Salarias</taxon>
    </lineage>
</organism>